<accession>G9YF85</accession>
<comment type="caution">
    <text evidence="5">The sequence shown here is derived from an EMBL/GenBank/DDBJ whole genome shotgun (WGS) entry which is preliminary data.</text>
</comment>
<keyword evidence="3" id="KW-0560">Oxidoreductase</keyword>
<evidence type="ECO:0000259" key="4">
    <source>
        <dbReference type="Pfam" id="PF00881"/>
    </source>
</evidence>
<protein>
    <submittedName>
        <fullName evidence="5">Nitroreductase family protein</fullName>
    </submittedName>
</protein>
<dbReference type="InterPro" id="IPR000415">
    <property type="entry name" value="Nitroreductase-like"/>
</dbReference>
<keyword evidence="2" id="KW-0521">NADP</keyword>
<dbReference type="PANTHER" id="PTHR43673">
    <property type="entry name" value="NAD(P)H NITROREDUCTASE YDGI-RELATED"/>
    <property type="match status" value="1"/>
</dbReference>
<evidence type="ECO:0000256" key="2">
    <source>
        <dbReference type="ARBA" id="ARBA00022857"/>
    </source>
</evidence>
<evidence type="ECO:0000313" key="5">
    <source>
        <dbReference type="EMBL" id="EHM43253.1"/>
    </source>
</evidence>
<evidence type="ECO:0000313" key="6">
    <source>
        <dbReference type="Proteomes" id="UP000005481"/>
    </source>
</evidence>
<dbReference type="InterPro" id="IPR033878">
    <property type="entry name" value="NfsB-like"/>
</dbReference>
<reference evidence="5 6" key="1">
    <citation type="submission" date="2011-08" db="EMBL/GenBank/DDBJ databases">
        <authorList>
            <person name="Weinstock G."/>
            <person name="Sodergren E."/>
            <person name="Clifton S."/>
            <person name="Fulton L."/>
            <person name="Fulton B."/>
            <person name="Courtney L."/>
            <person name="Fronick C."/>
            <person name="Harrison M."/>
            <person name="Strong C."/>
            <person name="Farmer C."/>
            <person name="Delahaunty K."/>
            <person name="Markovic C."/>
            <person name="Hall O."/>
            <person name="Minx P."/>
            <person name="Tomlinson C."/>
            <person name="Mitreva M."/>
            <person name="Hou S."/>
            <person name="Chen J."/>
            <person name="Wollam A."/>
            <person name="Pepin K.H."/>
            <person name="Johnson M."/>
            <person name="Bhonagiri V."/>
            <person name="Zhang X."/>
            <person name="Suruliraj S."/>
            <person name="Warren W."/>
            <person name="Chinwalla A."/>
            <person name="Mardis E.R."/>
            <person name="Wilson R.K."/>
        </authorList>
    </citation>
    <scope>NUCLEOTIDE SEQUENCE [LARGE SCALE GENOMIC DNA]</scope>
    <source>
        <strain evidence="5 6">F0357</strain>
    </source>
</reference>
<dbReference type="Gene3D" id="3.40.109.10">
    <property type="entry name" value="NADH Oxidase"/>
    <property type="match status" value="1"/>
</dbReference>
<keyword evidence="6" id="KW-1185">Reference proteome</keyword>
<dbReference type="EMBL" id="AGCJ01000010">
    <property type="protein sequence ID" value="EHM43253.1"/>
    <property type="molecule type" value="Genomic_DNA"/>
</dbReference>
<dbReference type="InterPro" id="IPR029479">
    <property type="entry name" value="Nitroreductase"/>
</dbReference>
<dbReference type="GO" id="GO:0016491">
    <property type="term" value="F:oxidoreductase activity"/>
    <property type="evidence" value="ECO:0007669"/>
    <property type="project" value="UniProtKB-KW"/>
</dbReference>
<sequence length="258" mass="29533">MLFHVILDIVPVYFISAKETGMSTKYEIETVDVTQPHFKKEDLLQAMMYRYATKKFDPDKKIPAEDFQAILDAARLSPTSFGFEPFKLLVIQNKKLREKMRPFGWGIQAGLDASHFIVILARKKADLVYGSAYLEHIQHDVKELPEAVYMLYKDAYTNFAVNDFKNFESERAAFDWSCKQAYIVLGNMLTMAAYAGIDSCPLEGFQPAEMNKLLGEEEKLFDLGHYGVAVMAAFGYRDEKPHRNKTRRTLGEIVTVVE</sequence>
<dbReference type="STRING" id="861450.HMPREF0080_00296"/>
<evidence type="ECO:0000256" key="3">
    <source>
        <dbReference type="ARBA" id="ARBA00023002"/>
    </source>
</evidence>
<dbReference type="PATRIC" id="fig|861450.3.peg.281"/>
<dbReference type="HOGENOM" id="CLU_070764_4_1_9"/>
<dbReference type="eggNOG" id="COG0778">
    <property type="taxonomic scope" value="Bacteria"/>
</dbReference>
<dbReference type="SUPFAM" id="SSF55469">
    <property type="entry name" value="FMN-dependent nitroreductase-like"/>
    <property type="match status" value="1"/>
</dbReference>
<gene>
    <name evidence="5" type="ORF">HMPREF0080_00296</name>
</gene>
<feature type="domain" description="Nitroreductase" evidence="4">
    <location>
        <begin position="48"/>
        <end position="221"/>
    </location>
</feature>
<dbReference type="Proteomes" id="UP000005481">
    <property type="component" value="Unassembled WGS sequence"/>
</dbReference>
<proteinExistence type="inferred from homology"/>
<dbReference type="CDD" id="cd02149">
    <property type="entry name" value="NfsB-like"/>
    <property type="match status" value="1"/>
</dbReference>
<organism evidence="5 6">
    <name type="scientific">Anaeroglobus geminatus F0357</name>
    <dbReference type="NCBI Taxonomy" id="861450"/>
    <lineage>
        <taxon>Bacteria</taxon>
        <taxon>Bacillati</taxon>
        <taxon>Bacillota</taxon>
        <taxon>Negativicutes</taxon>
        <taxon>Veillonellales</taxon>
        <taxon>Veillonellaceae</taxon>
        <taxon>Anaeroglobus</taxon>
    </lineage>
</organism>
<comment type="similarity">
    <text evidence="1">Belongs to the nitroreductase family.</text>
</comment>
<evidence type="ECO:0000256" key="1">
    <source>
        <dbReference type="ARBA" id="ARBA00007118"/>
    </source>
</evidence>
<dbReference type="AlphaFoldDB" id="G9YF85"/>
<name>G9YF85_9FIRM</name>
<dbReference type="Pfam" id="PF00881">
    <property type="entry name" value="Nitroreductase"/>
    <property type="match status" value="1"/>
</dbReference>